<evidence type="ECO:0000256" key="10">
    <source>
        <dbReference type="ARBA" id="ARBA00022679"/>
    </source>
</evidence>
<dbReference type="RefSeq" id="WP_345480760.1">
    <property type="nucleotide sequence ID" value="NZ_BAABLP010000003.1"/>
</dbReference>
<feature type="transmembrane region" description="Helical" evidence="24">
    <location>
        <begin position="77"/>
        <end position="95"/>
    </location>
</feature>
<sequence>MRHTRAQFDEANARLTKRSGRNILFATVFGVVLAGSALVSLVFWKPLFLVLGVALVAFGTSELAVALRHAGIRVPRVGAALVGVLAVPVAYFSVLPAATQTVRAGAGLPQPQVPGGWLAAIVFAVVAAVVWRLCSQLRSPVPARTLGRDVLVTAFVQLYVTGLGSAAVVLVAQPDGQWWALSFLAVVVASDVFAYLSGLRFGKHPMAPRISPKKTWEGLAGAAVATIVIGTVLAPLLLDRPVWFGPLFGVVILLTGTLGDLGESMIKRDIGVKDMSSWVPGHGGILDRLDSVLPSAAVALLLYFATT</sequence>
<reference evidence="26" key="1">
    <citation type="journal article" date="2019" name="Int. J. Syst. Evol. Microbiol.">
        <title>The Global Catalogue of Microorganisms (GCM) 10K type strain sequencing project: providing services to taxonomists for standard genome sequencing and annotation.</title>
        <authorList>
            <consortium name="The Broad Institute Genomics Platform"/>
            <consortium name="The Broad Institute Genome Sequencing Center for Infectious Disease"/>
            <person name="Wu L."/>
            <person name="Ma J."/>
        </authorList>
    </citation>
    <scope>NUCLEOTIDE SEQUENCE [LARGE SCALE GENOMIC DNA]</scope>
    <source>
        <strain evidence="26">JCM 19015</strain>
    </source>
</reference>
<feature type="transmembrane region" description="Helical" evidence="24">
    <location>
        <begin position="21"/>
        <end position="41"/>
    </location>
</feature>
<evidence type="ECO:0000256" key="4">
    <source>
        <dbReference type="ARBA" id="ARBA00005189"/>
    </source>
</evidence>
<evidence type="ECO:0000256" key="12">
    <source>
        <dbReference type="ARBA" id="ARBA00022695"/>
    </source>
</evidence>
<evidence type="ECO:0000256" key="13">
    <source>
        <dbReference type="ARBA" id="ARBA00022989"/>
    </source>
</evidence>
<comment type="pathway">
    <text evidence="4">Lipid metabolism.</text>
</comment>
<evidence type="ECO:0000256" key="8">
    <source>
        <dbReference type="ARBA" id="ARBA00022475"/>
    </source>
</evidence>
<evidence type="ECO:0000256" key="15">
    <source>
        <dbReference type="ARBA" id="ARBA00023136"/>
    </source>
</evidence>
<evidence type="ECO:0000256" key="11">
    <source>
        <dbReference type="ARBA" id="ARBA00022692"/>
    </source>
</evidence>
<keyword evidence="15 24" id="KW-0472">Membrane</keyword>
<evidence type="ECO:0000256" key="22">
    <source>
        <dbReference type="ARBA" id="ARBA00032743"/>
    </source>
</evidence>
<dbReference type="PANTHER" id="PTHR46382:SF1">
    <property type="entry name" value="PHOSPHATIDATE CYTIDYLYLTRANSFERASE"/>
    <property type="match status" value="1"/>
</dbReference>
<keyword evidence="12" id="KW-0548">Nucleotidyltransferase</keyword>
<accession>A0ABP8Z4H5</accession>
<dbReference type="PANTHER" id="PTHR46382">
    <property type="entry name" value="PHOSPHATIDATE CYTIDYLYLTRANSFERASE"/>
    <property type="match status" value="1"/>
</dbReference>
<comment type="pathway">
    <text evidence="3">Phospholipid metabolism; CDP-diacylglycerol biosynthesis; CDP-diacylglycerol from sn-glycerol 3-phosphate: step 3/3.</text>
</comment>
<keyword evidence="17" id="KW-1208">Phospholipid metabolism</keyword>
<evidence type="ECO:0000256" key="7">
    <source>
        <dbReference type="ARBA" id="ARBA00019373"/>
    </source>
</evidence>
<comment type="caution">
    <text evidence="25">The sequence shown here is derived from an EMBL/GenBank/DDBJ whole genome shotgun (WGS) entry which is preliminary data.</text>
</comment>
<organism evidence="25 26">
    <name type="scientific">Amnibacterium soli</name>
    <dbReference type="NCBI Taxonomy" id="1282736"/>
    <lineage>
        <taxon>Bacteria</taxon>
        <taxon>Bacillati</taxon>
        <taxon>Actinomycetota</taxon>
        <taxon>Actinomycetes</taxon>
        <taxon>Micrococcales</taxon>
        <taxon>Microbacteriaceae</taxon>
        <taxon>Amnibacterium</taxon>
    </lineage>
</organism>
<evidence type="ECO:0000256" key="6">
    <source>
        <dbReference type="ARBA" id="ARBA00012487"/>
    </source>
</evidence>
<feature type="transmembrane region" description="Helical" evidence="24">
    <location>
        <begin position="146"/>
        <end position="172"/>
    </location>
</feature>
<evidence type="ECO:0000313" key="25">
    <source>
        <dbReference type="EMBL" id="GAA4746190.1"/>
    </source>
</evidence>
<evidence type="ECO:0000256" key="23">
    <source>
        <dbReference type="ARBA" id="ARBA00033406"/>
    </source>
</evidence>
<dbReference type="EC" id="2.7.7.41" evidence="6"/>
<evidence type="ECO:0000313" key="26">
    <source>
        <dbReference type="Proteomes" id="UP001500121"/>
    </source>
</evidence>
<dbReference type="Proteomes" id="UP001500121">
    <property type="component" value="Unassembled WGS sequence"/>
</dbReference>
<keyword evidence="13 24" id="KW-1133">Transmembrane helix</keyword>
<feature type="transmembrane region" description="Helical" evidence="24">
    <location>
        <begin position="115"/>
        <end position="134"/>
    </location>
</feature>
<protein>
    <recommendedName>
        <fullName evidence="7">Phosphatidate cytidylyltransferase</fullName>
        <ecNumber evidence="6">2.7.7.41</ecNumber>
    </recommendedName>
    <alternativeName>
        <fullName evidence="20">CDP-DAG synthase</fullName>
    </alternativeName>
    <alternativeName>
        <fullName evidence="22">CDP-DG synthase</fullName>
    </alternativeName>
    <alternativeName>
        <fullName evidence="18">CDP-diacylglycerol synthase</fullName>
    </alternativeName>
    <alternativeName>
        <fullName evidence="21">CDP-diglyceride pyrophosphorylase</fullName>
    </alternativeName>
    <alternativeName>
        <fullName evidence="23">CDP-diglyceride synthase</fullName>
    </alternativeName>
    <alternativeName>
        <fullName evidence="19">CTP:phosphatidate cytidylyltransferase</fullName>
    </alternativeName>
</protein>
<evidence type="ECO:0000256" key="14">
    <source>
        <dbReference type="ARBA" id="ARBA00023098"/>
    </source>
</evidence>
<evidence type="ECO:0000256" key="20">
    <source>
        <dbReference type="ARBA" id="ARBA00032253"/>
    </source>
</evidence>
<keyword evidence="11 24" id="KW-0812">Transmembrane</keyword>
<evidence type="ECO:0000256" key="3">
    <source>
        <dbReference type="ARBA" id="ARBA00005119"/>
    </source>
</evidence>
<dbReference type="Pfam" id="PF01148">
    <property type="entry name" value="CTP_transf_1"/>
    <property type="match status" value="1"/>
</dbReference>
<comment type="similarity">
    <text evidence="5">Belongs to the CDS family.</text>
</comment>
<evidence type="ECO:0000256" key="16">
    <source>
        <dbReference type="ARBA" id="ARBA00023209"/>
    </source>
</evidence>
<evidence type="ECO:0000256" key="21">
    <source>
        <dbReference type="ARBA" id="ARBA00032396"/>
    </source>
</evidence>
<evidence type="ECO:0000256" key="9">
    <source>
        <dbReference type="ARBA" id="ARBA00022516"/>
    </source>
</evidence>
<keyword evidence="16" id="KW-0594">Phospholipid biosynthesis</keyword>
<evidence type="ECO:0000256" key="1">
    <source>
        <dbReference type="ARBA" id="ARBA00001698"/>
    </source>
</evidence>
<evidence type="ECO:0000256" key="5">
    <source>
        <dbReference type="ARBA" id="ARBA00010185"/>
    </source>
</evidence>
<comment type="catalytic activity">
    <reaction evidence="1">
        <text>a 1,2-diacyl-sn-glycero-3-phosphate + CTP + H(+) = a CDP-1,2-diacyl-sn-glycerol + diphosphate</text>
        <dbReference type="Rhea" id="RHEA:16229"/>
        <dbReference type="ChEBI" id="CHEBI:15378"/>
        <dbReference type="ChEBI" id="CHEBI:33019"/>
        <dbReference type="ChEBI" id="CHEBI:37563"/>
        <dbReference type="ChEBI" id="CHEBI:58332"/>
        <dbReference type="ChEBI" id="CHEBI:58608"/>
        <dbReference type="EC" id="2.7.7.41"/>
    </reaction>
</comment>
<feature type="transmembrane region" description="Helical" evidence="24">
    <location>
        <begin position="47"/>
        <end position="65"/>
    </location>
</feature>
<proteinExistence type="inferred from homology"/>
<keyword evidence="14" id="KW-0443">Lipid metabolism</keyword>
<feature type="transmembrane region" description="Helical" evidence="24">
    <location>
        <begin position="243"/>
        <end position="261"/>
    </location>
</feature>
<keyword evidence="8" id="KW-1003">Cell membrane</keyword>
<evidence type="ECO:0000256" key="17">
    <source>
        <dbReference type="ARBA" id="ARBA00023264"/>
    </source>
</evidence>
<evidence type="ECO:0000256" key="24">
    <source>
        <dbReference type="SAM" id="Phobius"/>
    </source>
</evidence>
<keyword evidence="9" id="KW-0444">Lipid biosynthesis</keyword>
<evidence type="ECO:0000256" key="2">
    <source>
        <dbReference type="ARBA" id="ARBA00004651"/>
    </source>
</evidence>
<name>A0ABP8Z4H5_9MICO</name>
<evidence type="ECO:0000256" key="18">
    <source>
        <dbReference type="ARBA" id="ARBA00029893"/>
    </source>
</evidence>
<evidence type="ECO:0000256" key="19">
    <source>
        <dbReference type="ARBA" id="ARBA00031825"/>
    </source>
</evidence>
<gene>
    <name evidence="25" type="ORF">GCM10025783_17620</name>
</gene>
<dbReference type="EMBL" id="BAABLP010000003">
    <property type="protein sequence ID" value="GAA4746190.1"/>
    <property type="molecule type" value="Genomic_DNA"/>
</dbReference>
<feature type="transmembrane region" description="Helical" evidence="24">
    <location>
        <begin position="218"/>
        <end position="237"/>
    </location>
</feature>
<feature type="transmembrane region" description="Helical" evidence="24">
    <location>
        <begin position="178"/>
        <end position="197"/>
    </location>
</feature>
<keyword evidence="10" id="KW-0808">Transferase</keyword>
<keyword evidence="26" id="KW-1185">Reference proteome</keyword>
<comment type="subcellular location">
    <subcellularLocation>
        <location evidence="2">Cell membrane</location>
        <topology evidence="2">Multi-pass membrane protein</topology>
    </subcellularLocation>
</comment>